<proteinExistence type="predicted"/>
<sequence>MRQTAASGFFWRVWRRPQGLSSRPRTEEELLHLLHDPSLREAERQAVEEQLFLLVKERIGAAVDGFCGALAGMERDDIITEVWLKLRRSSAPDLRTSCVRRVARQIVQSKLRLKSTQSYRQEPLTERGDRITHAIESLTEDAPSPVEQLCGNELMHRVRQQLGKENAAPLILSSVYGWEHQEIAAWLGIHEEASKKRAQRAVARLRNLAETDETFKALLDE</sequence>
<keyword evidence="2" id="KW-0804">Transcription</keyword>
<evidence type="ECO:0000313" key="2">
    <source>
        <dbReference type="EMBL" id="MBB6051266.1"/>
    </source>
</evidence>
<dbReference type="GO" id="GO:0003677">
    <property type="term" value="F:DNA binding"/>
    <property type="evidence" value="ECO:0007669"/>
    <property type="project" value="InterPro"/>
</dbReference>
<dbReference type="InterPro" id="IPR013324">
    <property type="entry name" value="RNA_pol_sigma_r3/r4-like"/>
</dbReference>
<reference evidence="2 3" key="1">
    <citation type="submission" date="2020-08" db="EMBL/GenBank/DDBJ databases">
        <title>Genomic Encyclopedia of Type Strains, Phase IV (KMG-IV): sequencing the most valuable type-strain genomes for metagenomic binning, comparative biology and taxonomic classification.</title>
        <authorList>
            <person name="Goeker M."/>
        </authorList>
    </citation>
    <scope>NUCLEOTIDE SEQUENCE [LARGE SCALE GENOMIC DNA]</scope>
    <source>
        <strain evidence="2 3">DSM 23562</strain>
    </source>
</reference>
<dbReference type="GO" id="GO:0006352">
    <property type="term" value="P:DNA-templated transcription initiation"/>
    <property type="evidence" value="ECO:0007669"/>
    <property type="project" value="InterPro"/>
</dbReference>
<dbReference type="GO" id="GO:0000428">
    <property type="term" value="C:DNA-directed RNA polymerase complex"/>
    <property type="evidence" value="ECO:0007669"/>
    <property type="project" value="UniProtKB-KW"/>
</dbReference>
<dbReference type="RefSeq" id="WP_184197909.1">
    <property type="nucleotide sequence ID" value="NZ_JACHGW010000003.1"/>
</dbReference>
<accession>A0A7W9SR33</accession>
<evidence type="ECO:0000313" key="3">
    <source>
        <dbReference type="Proteomes" id="UP000520814"/>
    </source>
</evidence>
<name>A0A7W9SR33_ARMRO</name>
<protein>
    <submittedName>
        <fullName evidence="2">DNA-directed RNA polymerase specialized sigma24 family protein</fullName>
    </submittedName>
</protein>
<evidence type="ECO:0000259" key="1">
    <source>
        <dbReference type="Pfam" id="PF08281"/>
    </source>
</evidence>
<organism evidence="2 3">
    <name type="scientific">Armatimonas rosea</name>
    <dbReference type="NCBI Taxonomy" id="685828"/>
    <lineage>
        <taxon>Bacteria</taxon>
        <taxon>Bacillati</taxon>
        <taxon>Armatimonadota</taxon>
        <taxon>Armatimonadia</taxon>
        <taxon>Armatimonadales</taxon>
        <taxon>Armatimonadaceae</taxon>
        <taxon>Armatimonas</taxon>
    </lineage>
</organism>
<dbReference type="AlphaFoldDB" id="A0A7W9SR33"/>
<comment type="caution">
    <text evidence="2">The sequence shown here is derived from an EMBL/GenBank/DDBJ whole genome shotgun (WGS) entry which is preliminary data.</text>
</comment>
<gene>
    <name evidence="2" type="ORF">HNQ39_003076</name>
</gene>
<dbReference type="Gene3D" id="1.10.10.10">
    <property type="entry name" value="Winged helix-like DNA-binding domain superfamily/Winged helix DNA-binding domain"/>
    <property type="match status" value="1"/>
</dbReference>
<dbReference type="InterPro" id="IPR013249">
    <property type="entry name" value="RNA_pol_sigma70_r4_t2"/>
</dbReference>
<dbReference type="SUPFAM" id="SSF88659">
    <property type="entry name" value="Sigma3 and sigma4 domains of RNA polymerase sigma factors"/>
    <property type="match status" value="1"/>
</dbReference>
<dbReference type="EMBL" id="JACHGW010000003">
    <property type="protein sequence ID" value="MBB6051266.1"/>
    <property type="molecule type" value="Genomic_DNA"/>
</dbReference>
<dbReference type="Pfam" id="PF08281">
    <property type="entry name" value="Sigma70_r4_2"/>
    <property type="match status" value="1"/>
</dbReference>
<feature type="domain" description="RNA polymerase sigma factor 70 region 4 type 2" evidence="1">
    <location>
        <begin position="160"/>
        <end position="205"/>
    </location>
</feature>
<keyword evidence="2" id="KW-0240">DNA-directed RNA polymerase</keyword>
<dbReference type="InterPro" id="IPR036388">
    <property type="entry name" value="WH-like_DNA-bd_sf"/>
</dbReference>
<keyword evidence="3" id="KW-1185">Reference proteome</keyword>
<dbReference type="GO" id="GO:0016987">
    <property type="term" value="F:sigma factor activity"/>
    <property type="evidence" value="ECO:0007669"/>
    <property type="project" value="InterPro"/>
</dbReference>
<dbReference type="Proteomes" id="UP000520814">
    <property type="component" value="Unassembled WGS sequence"/>
</dbReference>